<reference evidence="1 2" key="1">
    <citation type="submission" date="2020-10" db="EMBL/GenBank/DDBJ databases">
        <title>Sequencing the genomes of 1000 actinobacteria strains.</title>
        <authorList>
            <person name="Klenk H.-P."/>
        </authorList>
    </citation>
    <scope>NUCLEOTIDE SEQUENCE [LARGE SCALE GENOMIC DNA]</scope>
    <source>
        <strain evidence="1 2">DSM 15474</strain>
    </source>
</reference>
<gene>
    <name evidence="1" type="ORF">H4W26_000825</name>
</gene>
<protein>
    <submittedName>
        <fullName evidence="1">Uncharacterized protein</fullName>
    </submittedName>
</protein>
<name>A0ABR9J503_9MICC</name>
<dbReference type="EMBL" id="JADBEE010000001">
    <property type="protein sequence ID" value="MBE1514070.1"/>
    <property type="molecule type" value="Genomic_DNA"/>
</dbReference>
<evidence type="ECO:0000313" key="1">
    <source>
        <dbReference type="EMBL" id="MBE1514070.1"/>
    </source>
</evidence>
<proteinExistence type="predicted"/>
<accession>A0ABR9J503</accession>
<sequence length="59" mass="6696">MDPFTGAAEPGRHPRVELWYGSFSHAANFEILDPTWPKSQWNLLQAALSQCIRLKPAED</sequence>
<comment type="caution">
    <text evidence="1">The sequence shown here is derived from an EMBL/GenBank/DDBJ whole genome shotgun (WGS) entry which is preliminary data.</text>
</comment>
<evidence type="ECO:0000313" key="2">
    <source>
        <dbReference type="Proteomes" id="UP000636579"/>
    </source>
</evidence>
<dbReference type="RefSeq" id="WP_192590869.1">
    <property type="nucleotide sequence ID" value="NZ_JADBEE010000001.1"/>
</dbReference>
<keyword evidence="2" id="KW-1185">Reference proteome</keyword>
<organism evidence="1 2">
    <name type="scientific">Nesterenkonia halotolerans</name>
    <dbReference type="NCBI Taxonomy" id="225325"/>
    <lineage>
        <taxon>Bacteria</taxon>
        <taxon>Bacillati</taxon>
        <taxon>Actinomycetota</taxon>
        <taxon>Actinomycetes</taxon>
        <taxon>Micrococcales</taxon>
        <taxon>Micrococcaceae</taxon>
        <taxon>Nesterenkonia</taxon>
    </lineage>
</organism>
<dbReference type="Proteomes" id="UP000636579">
    <property type="component" value="Unassembled WGS sequence"/>
</dbReference>